<dbReference type="Gene3D" id="2.60.40.10">
    <property type="entry name" value="Immunoglobulins"/>
    <property type="match status" value="1"/>
</dbReference>
<dbReference type="CDD" id="cd11341">
    <property type="entry name" value="AmyAc_Pullulanase_LD-like"/>
    <property type="match status" value="1"/>
</dbReference>
<dbReference type="InterPro" id="IPR017853">
    <property type="entry name" value="GH"/>
</dbReference>
<proteinExistence type="inferred from homology"/>
<comment type="caution">
    <text evidence="3">The sequence shown here is derived from an EMBL/GenBank/DDBJ whole genome shotgun (WGS) entry which is preliminary data.</text>
</comment>
<comment type="similarity">
    <text evidence="1">Belongs to the glycosyl hydrolase 13 family.</text>
</comment>
<evidence type="ECO:0000256" key="1">
    <source>
        <dbReference type="ARBA" id="ARBA00008061"/>
    </source>
</evidence>
<dbReference type="GO" id="GO:0005975">
    <property type="term" value="P:carbohydrate metabolic process"/>
    <property type="evidence" value="ECO:0007669"/>
    <property type="project" value="InterPro"/>
</dbReference>
<dbReference type="Pfam" id="PF21653">
    <property type="entry name" value="pulA_all-beta"/>
    <property type="match status" value="1"/>
</dbReference>
<dbReference type="RefSeq" id="WP_210595182.1">
    <property type="nucleotide sequence ID" value="NZ_JAGKSQ010000001.1"/>
</dbReference>
<keyword evidence="3" id="KW-0378">Hydrolase</keyword>
<dbReference type="SMART" id="SM00642">
    <property type="entry name" value="Aamy"/>
    <property type="match status" value="1"/>
</dbReference>
<feature type="domain" description="Glycosyl hydrolase family 13 catalytic" evidence="2">
    <location>
        <begin position="219"/>
        <end position="607"/>
    </location>
</feature>
<dbReference type="InterPro" id="IPR014756">
    <property type="entry name" value="Ig_E-set"/>
</dbReference>
<dbReference type="CDD" id="cd02860">
    <property type="entry name" value="E_set_Pullulanase"/>
    <property type="match status" value="1"/>
</dbReference>
<dbReference type="InterPro" id="IPR013780">
    <property type="entry name" value="Glyco_hydro_b"/>
</dbReference>
<dbReference type="EC" id="3.2.1.41" evidence="3"/>
<evidence type="ECO:0000259" key="2">
    <source>
        <dbReference type="SMART" id="SM00642"/>
    </source>
</evidence>
<accession>A0A941AP60</accession>
<protein>
    <submittedName>
        <fullName evidence="3">Type I pullulanase</fullName>
        <ecNumber evidence="3">3.2.1.41</ecNumber>
    </submittedName>
</protein>
<dbReference type="Pfam" id="PF02922">
    <property type="entry name" value="CBM_48"/>
    <property type="match status" value="1"/>
</dbReference>
<dbReference type="PANTHER" id="PTHR43002">
    <property type="entry name" value="GLYCOGEN DEBRANCHING ENZYME"/>
    <property type="match status" value="1"/>
</dbReference>
<reference evidence="3" key="1">
    <citation type="submission" date="2021-03" db="EMBL/GenBank/DDBJ databases">
        <title>Bacillus suaedae sp. nov., isolated from Suaeda aralocaspica.</title>
        <authorList>
            <person name="Lei R.F.R."/>
        </authorList>
    </citation>
    <scope>NUCLEOTIDE SEQUENCE</scope>
    <source>
        <strain evidence="3">YZJH907-2</strain>
    </source>
</reference>
<dbReference type="EMBL" id="JAGKSQ010000001">
    <property type="protein sequence ID" value="MBP3949813.1"/>
    <property type="molecule type" value="Genomic_DNA"/>
</dbReference>
<name>A0A941AP60_9BACI</name>
<dbReference type="InterPro" id="IPR004193">
    <property type="entry name" value="Glyco_hydro_13_N"/>
</dbReference>
<dbReference type="InterPro" id="IPR011840">
    <property type="entry name" value="PulA_typeI"/>
</dbReference>
<gene>
    <name evidence="3" type="primary">pulA</name>
    <name evidence="3" type="ORF">J7W16_01620</name>
</gene>
<evidence type="ECO:0000313" key="4">
    <source>
        <dbReference type="Proteomes" id="UP000678228"/>
    </source>
</evidence>
<dbReference type="AlphaFoldDB" id="A0A941AP60"/>
<keyword evidence="3" id="KW-0326">Glycosidase</keyword>
<dbReference type="NCBIfam" id="TIGR02104">
    <property type="entry name" value="pulA_typeI"/>
    <property type="match status" value="1"/>
</dbReference>
<dbReference type="Gene3D" id="2.60.40.1180">
    <property type="entry name" value="Golgi alpha-mannosidase II"/>
    <property type="match status" value="1"/>
</dbReference>
<dbReference type="SUPFAM" id="SSF51445">
    <property type="entry name" value="(Trans)glycosidases"/>
    <property type="match status" value="1"/>
</dbReference>
<dbReference type="InterPro" id="IPR006047">
    <property type="entry name" value="GH13_cat_dom"/>
</dbReference>
<dbReference type="Proteomes" id="UP000678228">
    <property type="component" value="Unassembled WGS sequence"/>
</dbReference>
<dbReference type="GO" id="GO:0051060">
    <property type="term" value="F:pullulanase activity"/>
    <property type="evidence" value="ECO:0007669"/>
    <property type="project" value="UniProtKB-EC"/>
</dbReference>
<keyword evidence="4" id="KW-1185">Reference proteome</keyword>
<dbReference type="SUPFAM" id="SSF81296">
    <property type="entry name" value="E set domains"/>
    <property type="match status" value="1"/>
</dbReference>
<organism evidence="3 4">
    <name type="scientific">Halalkalibacter suaedae</name>
    <dbReference type="NCBI Taxonomy" id="2822140"/>
    <lineage>
        <taxon>Bacteria</taxon>
        <taxon>Bacillati</taxon>
        <taxon>Bacillota</taxon>
        <taxon>Bacilli</taxon>
        <taxon>Bacillales</taxon>
        <taxon>Bacillaceae</taxon>
        <taxon>Halalkalibacter</taxon>
    </lineage>
</organism>
<dbReference type="InterPro" id="IPR049117">
    <property type="entry name" value="pulA_all-beta"/>
</dbReference>
<dbReference type="Gene3D" id="3.20.20.80">
    <property type="entry name" value="Glycosidases"/>
    <property type="match status" value="1"/>
</dbReference>
<dbReference type="InterPro" id="IPR013783">
    <property type="entry name" value="Ig-like_fold"/>
</dbReference>
<dbReference type="Pfam" id="PF00128">
    <property type="entry name" value="Alpha-amylase"/>
    <property type="match status" value="1"/>
</dbReference>
<sequence length="703" mass="80905">MKQKQEAFVNWIMTKAELVKINQIHLFFQGTVGKEQGWTLFVGSMTYPLNIEKRDSNMLELSFPFLFPFGEQCYVGCGQQKIPLMITDVVRTIEFDNQFFYNGTDLGLSRFEDKLMLQVWAPTATNVEILLYDNWHTDRFERFSCSRTENGIWKASLDQNRLGGFYLYNVEVNHSWNLAVDPYAKMLSINGERAYLDIIEEQDVDGVSIFDKKPPIIYELHIRDFTIGPNSGTKEKGKYIGLAEEKTRTIQHFETGLDYIKHLGVTHVELLPVQDYGSVDESDWRATYNWGYDTTHFFAVEGSYSTDPYEPFTRVNELKKLIQTFHSNQLKVIVDVVFNHLYIREESALEKLVPGYYFRYESNGDVSDGTGVGNDYASERKMARKLIVDAVEHWLKVFSVDGFRFDLMGILDVDTMHEIKQLATSIQPDVLILGEGWVLPTAHEPTGLASIEQAHLLPDISFFQDQFRDSIKGDTFEESNAGFISGSIVASEAFINGLKGSPSLVKYPSQAINYVESHDNHTLWDKLKLLHPNESRLILEKRHRLATTIVLLSQGTPFLQAGQEWFRTKYGVENSYNSPDWINALNWDERVKNDKYVTYIRDLILFRDDYPVFHLETFKEVEEAFSIHESIQGCFSFTLKDKDQILLVIFNATNKEQKIALPFKGNWQVVVDGTHASLIPLYRLGIDYVLVDPISTFVCVNEQ</sequence>
<evidence type="ECO:0000313" key="3">
    <source>
        <dbReference type="EMBL" id="MBP3949813.1"/>
    </source>
</evidence>